<dbReference type="EMBL" id="KL198006">
    <property type="protein sequence ID" value="KDQ31614.1"/>
    <property type="molecule type" value="Genomic_DNA"/>
</dbReference>
<dbReference type="Proteomes" id="UP000027073">
    <property type="component" value="Unassembled WGS sequence"/>
</dbReference>
<feature type="compositionally biased region" description="Polar residues" evidence="1">
    <location>
        <begin position="155"/>
        <end position="164"/>
    </location>
</feature>
<feature type="region of interest" description="Disordered" evidence="1">
    <location>
        <begin position="139"/>
        <end position="195"/>
    </location>
</feature>
<name>A0A067NUL2_PLEO1</name>
<sequence>MRGSHDLKPLSIVLLAITTGNEYPSQPATDSNGRDSVYKWVVDGTAPPSTSPTNLILLFLPRPGPHTASTPCHGERRREDLTHAGLVGTPQSLCTQTLPLFANSYPRRPAGSVSKDSLPQHAVNTAHSAPHGLQTCHNTQPTLTHSANRHHRHFPSSSEGLHTANNGEDNEGKEEGKRRGTTLPPPRLRHCPQFRLPAASNDVRLVAADLEINRDDGVVEPSNAEEW</sequence>
<evidence type="ECO:0000313" key="3">
    <source>
        <dbReference type="Proteomes" id="UP000027073"/>
    </source>
</evidence>
<dbReference type="VEuPathDB" id="FungiDB:PLEOSDRAFT_156270"/>
<organism evidence="2 3">
    <name type="scientific">Pleurotus ostreatus (strain PC15)</name>
    <name type="common">Oyster mushroom</name>
    <dbReference type="NCBI Taxonomy" id="1137138"/>
    <lineage>
        <taxon>Eukaryota</taxon>
        <taxon>Fungi</taxon>
        <taxon>Dikarya</taxon>
        <taxon>Basidiomycota</taxon>
        <taxon>Agaricomycotina</taxon>
        <taxon>Agaricomycetes</taxon>
        <taxon>Agaricomycetidae</taxon>
        <taxon>Agaricales</taxon>
        <taxon>Pleurotineae</taxon>
        <taxon>Pleurotaceae</taxon>
        <taxon>Pleurotus</taxon>
    </lineage>
</organism>
<dbReference type="HOGENOM" id="CLU_1220122_0_0_1"/>
<evidence type="ECO:0000256" key="1">
    <source>
        <dbReference type="SAM" id="MobiDB-lite"/>
    </source>
</evidence>
<evidence type="ECO:0000313" key="2">
    <source>
        <dbReference type="EMBL" id="KDQ31614.1"/>
    </source>
</evidence>
<protein>
    <submittedName>
        <fullName evidence="2">Uncharacterized protein</fullName>
    </submittedName>
</protein>
<proteinExistence type="predicted"/>
<dbReference type="AlphaFoldDB" id="A0A067NUL2"/>
<gene>
    <name evidence="2" type="ORF">PLEOSDRAFT_156270</name>
</gene>
<reference evidence="3" key="1">
    <citation type="journal article" date="2014" name="Proc. Natl. Acad. Sci. U.S.A.">
        <title>Extensive sampling of basidiomycete genomes demonstrates inadequacy of the white-rot/brown-rot paradigm for wood decay fungi.</title>
        <authorList>
            <person name="Riley R."/>
            <person name="Salamov A.A."/>
            <person name="Brown D.W."/>
            <person name="Nagy L.G."/>
            <person name="Floudas D."/>
            <person name="Held B.W."/>
            <person name="Levasseur A."/>
            <person name="Lombard V."/>
            <person name="Morin E."/>
            <person name="Otillar R."/>
            <person name="Lindquist E.A."/>
            <person name="Sun H."/>
            <person name="LaButti K.M."/>
            <person name="Schmutz J."/>
            <person name="Jabbour D."/>
            <person name="Luo H."/>
            <person name="Baker S.E."/>
            <person name="Pisabarro A.G."/>
            <person name="Walton J.D."/>
            <person name="Blanchette R.A."/>
            <person name="Henrissat B."/>
            <person name="Martin F."/>
            <person name="Cullen D."/>
            <person name="Hibbett D.S."/>
            <person name="Grigoriev I.V."/>
        </authorList>
    </citation>
    <scope>NUCLEOTIDE SEQUENCE [LARGE SCALE GENOMIC DNA]</scope>
    <source>
        <strain evidence="3">PC15</strain>
    </source>
</reference>
<dbReference type="InParanoid" id="A0A067NUL2"/>
<accession>A0A067NUL2</accession>